<comment type="caution">
    <text evidence="10">The sequence shown here is derived from an EMBL/GenBank/DDBJ whole genome shotgun (WGS) entry which is preliminary data.</text>
</comment>
<dbReference type="PRINTS" id="PR00919">
    <property type="entry name" value="THERMOPTASE"/>
</dbReference>
<keyword evidence="7" id="KW-0479">Metal-binding</keyword>
<accession>A0ABX2T346</accession>
<dbReference type="PANTHER" id="PTHR34448">
    <property type="entry name" value="AMINOPEPTIDASE"/>
    <property type="match status" value="1"/>
</dbReference>
<protein>
    <submittedName>
        <fullName evidence="10">Aminopeptidase</fullName>
    </submittedName>
</protein>
<keyword evidence="5 10" id="KW-0031">Aminopeptidase</keyword>
<dbReference type="GO" id="GO:0004177">
    <property type="term" value="F:aminopeptidase activity"/>
    <property type="evidence" value="ECO:0007669"/>
    <property type="project" value="UniProtKB-KW"/>
</dbReference>
<evidence type="ECO:0000256" key="9">
    <source>
        <dbReference type="ARBA" id="ARBA00023049"/>
    </source>
</evidence>
<dbReference type="EMBL" id="JACBYF010000015">
    <property type="protein sequence ID" value="NYS47874.1"/>
    <property type="molecule type" value="Genomic_DNA"/>
</dbReference>
<evidence type="ECO:0000256" key="6">
    <source>
        <dbReference type="ARBA" id="ARBA00022670"/>
    </source>
</evidence>
<dbReference type="Gene3D" id="3.40.1830.10">
    <property type="entry name" value="Thermophilic metalloprotease (M29)"/>
    <property type="match status" value="1"/>
</dbReference>
<evidence type="ECO:0000256" key="3">
    <source>
        <dbReference type="ARBA" id="ARBA00001947"/>
    </source>
</evidence>
<keyword evidence="11" id="KW-1185">Reference proteome</keyword>
<dbReference type="InterPro" id="IPR052170">
    <property type="entry name" value="M29_Exopeptidase"/>
</dbReference>
<gene>
    <name evidence="10" type="ORF">HZY85_06695</name>
</gene>
<comment type="cofactor">
    <cofactor evidence="1">
        <name>Co(2+)</name>
        <dbReference type="ChEBI" id="CHEBI:48828"/>
    </cofactor>
</comment>
<evidence type="ECO:0000256" key="8">
    <source>
        <dbReference type="ARBA" id="ARBA00022801"/>
    </source>
</evidence>
<keyword evidence="6" id="KW-0645">Protease</keyword>
<evidence type="ECO:0000256" key="7">
    <source>
        <dbReference type="ARBA" id="ARBA00022723"/>
    </source>
</evidence>
<evidence type="ECO:0000256" key="4">
    <source>
        <dbReference type="ARBA" id="ARBA00008236"/>
    </source>
</evidence>
<dbReference type="Proteomes" id="UP000531840">
    <property type="component" value="Unassembled WGS sequence"/>
</dbReference>
<name>A0ABX2T346_9BACL</name>
<dbReference type="SUPFAM" id="SSF144052">
    <property type="entry name" value="Thermophilic metalloprotease-like"/>
    <property type="match status" value="1"/>
</dbReference>
<sequence length="415" mass="46325">MTSELYEKLEQRIANYAKVVAKIGINAQENQEIVIRSSIEARKFALLVSEECYKLGAKKVRIDWNDQKLTKQTLTYASEETLKDFPQWMVDMNEDAVHRGSGFISIISDDPDGLSSVDSSKLKTAMITRSKALRNYMKAVMNNECPWTIAAASSIEWSKRLFPELPEEEGYLKLWDLILQACRVDGDGLANWEEHIKVLDEKGEFLNSNQFEKLHITSENGTDLYVGLPNNHIWQSAGSIAGKTGQRFVANIPTEEVFTLPHKDLTNGIVYNTKPLNYAGVIIDDFWLKFEDGKVVDCGAKRGEEVLKNLLDTDEGSRRIGEIALVPFDSPISNTNTLFLETLYDENASCHIALGKAYPTCLVNGENMSDSELSAAGANDSLVHVDFMIGEKTTTIFGVTKSGEEIAIFKDGNWA</sequence>
<comment type="cofactor">
    <cofactor evidence="2">
        <name>Mg(2+)</name>
        <dbReference type="ChEBI" id="CHEBI:18420"/>
    </cofactor>
</comment>
<dbReference type="PANTHER" id="PTHR34448:SF3">
    <property type="entry name" value="AMINOPEPTIDASE AMPS"/>
    <property type="match status" value="1"/>
</dbReference>
<keyword evidence="8" id="KW-0378">Hydrolase</keyword>
<evidence type="ECO:0000313" key="10">
    <source>
        <dbReference type="EMBL" id="NYS47874.1"/>
    </source>
</evidence>
<evidence type="ECO:0000256" key="2">
    <source>
        <dbReference type="ARBA" id="ARBA00001946"/>
    </source>
</evidence>
<dbReference type="RefSeq" id="WP_179941658.1">
    <property type="nucleotide sequence ID" value="NZ_JACBYF010000015.1"/>
</dbReference>
<reference evidence="10 11" key="1">
    <citation type="submission" date="2020-07" db="EMBL/GenBank/DDBJ databases">
        <title>MOT database genomes.</title>
        <authorList>
            <person name="Joseph S."/>
            <person name="Aduse-Opoku J."/>
            <person name="Hashim A."/>
            <person name="Wade W."/>
            <person name="Curtis M."/>
        </authorList>
    </citation>
    <scope>NUCLEOTIDE SEQUENCE [LARGE SCALE GENOMIC DNA]</scope>
    <source>
        <strain evidence="10 11">CIP 106318</strain>
    </source>
</reference>
<evidence type="ECO:0000256" key="1">
    <source>
        <dbReference type="ARBA" id="ARBA00001941"/>
    </source>
</evidence>
<comment type="cofactor">
    <cofactor evidence="3">
        <name>Zn(2+)</name>
        <dbReference type="ChEBI" id="CHEBI:29105"/>
    </cofactor>
</comment>
<dbReference type="Pfam" id="PF02073">
    <property type="entry name" value="Peptidase_M29"/>
    <property type="match status" value="1"/>
</dbReference>
<dbReference type="InterPro" id="IPR000787">
    <property type="entry name" value="Peptidase_M29"/>
</dbReference>
<comment type="similarity">
    <text evidence="4">Belongs to the peptidase M29 family.</text>
</comment>
<evidence type="ECO:0000313" key="11">
    <source>
        <dbReference type="Proteomes" id="UP000531840"/>
    </source>
</evidence>
<proteinExistence type="inferred from homology"/>
<dbReference type="InterPro" id="IPR035097">
    <property type="entry name" value="M29_N-terminal"/>
</dbReference>
<organism evidence="10 11">
    <name type="scientific">Gemelliphila palaticanis</name>
    <dbReference type="NCBI Taxonomy" id="81950"/>
    <lineage>
        <taxon>Bacteria</taxon>
        <taxon>Bacillati</taxon>
        <taxon>Bacillota</taxon>
        <taxon>Bacilli</taxon>
        <taxon>Bacillales</taxon>
        <taxon>Gemellaceae</taxon>
        <taxon>Gemelliphila</taxon>
    </lineage>
</organism>
<keyword evidence="9" id="KW-0482">Metalloprotease</keyword>
<evidence type="ECO:0000256" key="5">
    <source>
        <dbReference type="ARBA" id="ARBA00022438"/>
    </source>
</evidence>